<organism evidence="2 3">
    <name type="scientific">Thiorhodococcus mannitoliphagus</name>
    <dbReference type="NCBI Taxonomy" id="329406"/>
    <lineage>
        <taxon>Bacteria</taxon>
        <taxon>Pseudomonadati</taxon>
        <taxon>Pseudomonadota</taxon>
        <taxon>Gammaproteobacteria</taxon>
        <taxon>Chromatiales</taxon>
        <taxon>Chromatiaceae</taxon>
        <taxon>Thiorhodococcus</taxon>
    </lineage>
</organism>
<keyword evidence="1" id="KW-0472">Membrane</keyword>
<reference evidence="3" key="1">
    <citation type="journal article" date="2020" name="Microbiol. Resour. Announc.">
        <title>Draft Genome Sequences of Thiorhodococcus mannitoliphagus and Thiorhodococcus minor, Purple Sulfur Photosynthetic Bacteria in the Gammaproteobacterial Family Chromatiaceae.</title>
        <authorList>
            <person name="Aviles F.A."/>
            <person name="Meyer T.E."/>
            <person name="Kyndt J.A."/>
        </authorList>
    </citation>
    <scope>NUCLEOTIDE SEQUENCE [LARGE SCALE GENOMIC DNA]</scope>
    <source>
        <strain evidence="3">DSM 18266</strain>
    </source>
</reference>
<dbReference type="EMBL" id="JAAIJR010000024">
    <property type="protein sequence ID" value="NEX20256.1"/>
    <property type="molecule type" value="Genomic_DNA"/>
</dbReference>
<proteinExistence type="predicted"/>
<protein>
    <submittedName>
        <fullName evidence="2">HlyD family secretion protein</fullName>
    </submittedName>
</protein>
<keyword evidence="1" id="KW-0812">Transmembrane</keyword>
<dbReference type="PANTHER" id="PTHR30367">
    <property type="entry name" value="P-HYDROXYBENZOIC ACID EFFLUX PUMP SUBUNIT AAEA-RELATED"/>
    <property type="match status" value="1"/>
</dbReference>
<evidence type="ECO:0000313" key="2">
    <source>
        <dbReference type="EMBL" id="NEX20256.1"/>
    </source>
</evidence>
<sequence>MLELLFCSTLTILPDYLYRRYAQGKRFGQEITLFSVWFELRWGITLCLILTVALITTIFYFHPSTKSATSVFRTVTVLPQINGRVAETFVELNQRVEEGQPLFRLDSTAQEADVDTARRRVAEIEAAIVVAKSRLAEADGRIVQARGALQQARDEYEARAEANRKSAGAIAEREVERMRVQVDTQQGALDAALASREATVSEIEFKFPAEKASAEAALHEAEVELEKTLVVAGTDGVVQQFALRPGDIVNPMLRPAGVLVPERHATALMAGFGQIEAQVLKVGMIGEVTCIAMPWRIVPMVVTEVQNVIASGQVRATDTLMDVQNFAKPGSITVVMEPLYPGQLDDLPQGGSCIANAYTSNHEALQSEDLGTLQWLGLHAIDTVGLVHAMILRIQALLMPIQTLVFSGH</sequence>
<dbReference type="RefSeq" id="WP_164653357.1">
    <property type="nucleotide sequence ID" value="NZ_JAAIJR010000024.1"/>
</dbReference>
<name>A0A6P1DU85_9GAMM</name>
<feature type="transmembrane region" description="Helical" evidence="1">
    <location>
        <begin position="42"/>
        <end position="61"/>
    </location>
</feature>
<reference evidence="2 3" key="2">
    <citation type="submission" date="2020-02" db="EMBL/GenBank/DDBJ databases">
        <title>Genome sequences of Thiorhodococcus mannitoliphagus and Thiorhodococcus minor, purple sulfur photosynthetic bacteria in the gammaproteobacterial family, Chromatiaceae.</title>
        <authorList>
            <person name="Aviles F.A."/>
            <person name="Meyer T.E."/>
            <person name="Kyndt J.A."/>
        </authorList>
    </citation>
    <scope>NUCLEOTIDE SEQUENCE [LARGE SCALE GENOMIC DNA]</scope>
    <source>
        <strain evidence="2 3">DSM 18266</strain>
    </source>
</reference>
<gene>
    <name evidence="2" type="ORF">G3480_08000</name>
</gene>
<evidence type="ECO:0000313" key="3">
    <source>
        <dbReference type="Proteomes" id="UP000471640"/>
    </source>
</evidence>
<keyword evidence="3" id="KW-1185">Reference proteome</keyword>
<dbReference type="InterPro" id="IPR050393">
    <property type="entry name" value="MFP_Efflux_Pump"/>
</dbReference>
<comment type="caution">
    <text evidence="2">The sequence shown here is derived from an EMBL/GenBank/DDBJ whole genome shotgun (WGS) entry which is preliminary data.</text>
</comment>
<dbReference type="Gene3D" id="1.10.287.470">
    <property type="entry name" value="Helix hairpin bin"/>
    <property type="match status" value="1"/>
</dbReference>
<evidence type="ECO:0000256" key="1">
    <source>
        <dbReference type="SAM" id="Phobius"/>
    </source>
</evidence>
<dbReference type="Proteomes" id="UP000471640">
    <property type="component" value="Unassembled WGS sequence"/>
</dbReference>
<dbReference type="SUPFAM" id="SSF111369">
    <property type="entry name" value="HlyD-like secretion proteins"/>
    <property type="match status" value="1"/>
</dbReference>
<dbReference type="Gene3D" id="2.40.50.100">
    <property type="match status" value="1"/>
</dbReference>
<dbReference type="AlphaFoldDB" id="A0A6P1DU85"/>
<dbReference type="PANTHER" id="PTHR30367:SF12">
    <property type="entry name" value="P-HYDROXYBENZOIC ACID EFFLUX PUMP SUBUNIT AAEA"/>
    <property type="match status" value="1"/>
</dbReference>
<keyword evidence="1" id="KW-1133">Transmembrane helix</keyword>
<accession>A0A6P1DU85</accession>